<name>A0A7L2IPZ7_9PICI</name>
<dbReference type="GO" id="GO:0005643">
    <property type="term" value="C:nuclear pore"/>
    <property type="evidence" value="ECO:0007669"/>
    <property type="project" value="TreeGrafter"/>
</dbReference>
<dbReference type="AlphaFoldDB" id="A0A7L2IPZ7"/>
<protein>
    <submittedName>
        <fullName evidence="3">PO210 protein</fullName>
    </submittedName>
</protein>
<evidence type="ECO:0000313" key="4">
    <source>
        <dbReference type="Proteomes" id="UP000536381"/>
    </source>
</evidence>
<reference evidence="3 4" key="1">
    <citation type="submission" date="2019-09" db="EMBL/GenBank/DDBJ databases">
        <title>Bird 10,000 Genomes (B10K) Project - Family phase.</title>
        <authorList>
            <person name="Zhang G."/>
        </authorList>
    </citation>
    <scope>NUCLEOTIDE SEQUENCE [LARGE SCALE GENOMIC DNA]</scope>
    <source>
        <strain evidence="3">B10K-DU-001-42</strain>
        <tissue evidence="3">Muscle</tissue>
    </source>
</reference>
<dbReference type="Pfam" id="PF22967">
    <property type="entry name" value="Ig_NUP210_1st"/>
    <property type="match status" value="1"/>
</dbReference>
<proteinExistence type="predicted"/>
<dbReference type="PANTHER" id="PTHR23019:SF2">
    <property type="entry name" value="NUCLEAR PORE MEMBRANE GLYCOPROTEIN 210"/>
    <property type="match status" value="1"/>
</dbReference>
<dbReference type="OrthoDB" id="361283at2759"/>
<dbReference type="PANTHER" id="PTHR23019">
    <property type="entry name" value="NUCLEAR PORE MEMBRANE GLYCOPROTEIN GP210-RELATED"/>
    <property type="match status" value="1"/>
</dbReference>
<evidence type="ECO:0000256" key="1">
    <source>
        <dbReference type="SAM" id="SignalP"/>
    </source>
</evidence>
<evidence type="ECO:0000259" key="2">
    <source>
        <dbReference type="Pfam" id="PF22967"/>
    </source>
</evidence>
<dbReference type="EMBL" id="VWYK01096311">
    <property type="protein sequence ID" value="NXR13460.1"/>
    <property type="molecule type" value="Genomic_DNA"/>
</dbReference>
<accession>A0A7L2IPZ7</accession>
<dbReference type="InterPro" id="IPR055096">
    <property type="entry name" value="Ig_NUP210_1st"/>
</dbReference>
<feature type="chain" id="PRO_5029541450" evidence="1">
    <location>
        <begin position="22"/>
        <end position="140"/>
    </location>
</feature>
<keyword evidence="1" id="KW-0732">Signal</keyword>
<feature type="non-terminal residue" evidence="3">
    <location>
        <position position="140"/>
    </location>
</feature>
<keyword evidence="4" id="KW-1185">Reference proteome</keyword>
<feature type="non-terminal residue" evidence="3">
    <location>
        <position position="1"/>
    </location>
</feature>
<gene>
    <name evidence="3" type="primary">Nup210_2</name>
    <name evidence="3" type="ORF">SEMFRA_R09410</name>
</gene>
<comment type="caution">
    <text evidence="3">The sequence shown here is derived from an EMBL/GenBank/DDBJ whole genome shotgun (WGS) entry which is preliminary data.</text>
</comment>
<dbReference type="Proteomes" id="UP000536381">
    <property type="component" value="Unassembled WGS sequence"/>
</dbReference>
<feature type="domain" description="NUP210 Ig-like" evidence="2">
    <location>
        <begin position="22"/>
        <end position="104"/>
    </location>
</feature>
<feature type="signal peptide" evidence="1">
    <location>
        <begin position="1"/>
        <end position="21"/>
    </location>
</feature>
<organism evidence="3 4">
    <name type="scientific">Semnornis frantzii</name>
    <dbReference type="NCBI Taxonomy" id="91796"/>
    <lineage>
        <taxon>Eukaryota</taxon>
        <taxon>Metazoa</taxon>
        <taxon>Chordata</taxon>
        <taxon>Craniata</taxon>
        <taxon>Vertebrata</taxon>
        <taxon>Euteleostomi</taxon>
        <taxon>Archelosauria</taxon>
        <taxon>Archosauria</taxon>
        <taxon>Dinosauria</taxon>
        <taxon>Saurischia</taxon>
        <taxon>Theropoda</taxon>
        <taxon>Coelurosauria</taxon>
        <taxon>Aves</taxon>
        <taxon>Neognathae</taxon>
        <taxon>Neoaves</taxon>
        <taxon>Telluraves</taxon>
        <taxon>Coraciimorphae</taxon>
        <taxon>Piciformes</taxon>
        <taxon>Ramphastidae</taxon>
        <taxon>Semnornis</taxon>
    </lineage>
</organism>
<evidence type="ECO:0000313" key="3">
    <source>
        <dbReference type="EMBL" id="NXR13460.1"/>
    </source>
</evidence>
<sequence length="140" mass="15471">MAPPALQALSLLVLSFHLTVTSKLNVPKVLLPFTRGTRVNFTLEASEGCYRWSSSRPEVASIELAEQDEQQCSQKAVVQARSSQPTRQTSIILAEDISKFELLETQPCLFVGLLTSSRKEAECTKVHEIDISMHVCSHVG</sequence>
<dbReference type="InterPro" id="IPR045197">
    <property type="entry name" value="NUP210-like"/>
</dbReference>